<dbReference type="GO" id="GO:0040029">
    <property type="term" value="P:epigenetic regulation of gene expression"/>
    <property type="evidence" value="ECO:0007669"/>
    <property type="project" value="TreeGrafter"/>
</dbReference>
<dbReference type="InterPro" id="IPR023801">
    <property type="entry name" value="His_deacetylse_dom"/>
</dbReference>
<reference evidence="4 5" key="1">
    <citation type="submission" date="2018-05" db="EMBL/GenBank/DDBJ databases">
        <title>Genomic Encyclopedia of Type Strains, Phase IV (KMG-IV): sequencing the most valuable type-strain genomes for metagenomic binning, comparative biology and taxonomic classification.</title>
        <authorList>
            <person name="Goeker M."/>
        </authorList>
    </citation>
    <scope>NUCLEOTIDE SEQUENCE [LARGE SCALE GENOMIC DNA]</scope>
    <source>
        <strain evidence="4 5">DSM 25134</strain>
    </source>
</reference>
<comment type="caution">
    <text evidence="4">The sequence shown here is derived from an EMBL/GenBank/DDBJ whole genome shotgun (WGS) entry which is preliminary data.</text>
</comment>
<dbReference type="Proteomes" id="UP000248395">
    <property type="component" value="Unassembled WGS sequence"/>
</dbReference>
<keyword evidence="2" id="KW-0378">Hydrolase</keyword>
<dbReference type="CDD" id="cd09993">
    <property type="entry name" value="HDAC_classIV"/>
    <property type="match status" value="1"/>
</dbReference>
<dbReference type="PANTHER" id="PTHR10625">
    <property type="entry name" value="HISTONE DEACETYLASE HDAC1-RELATED"/>
    <property type="match status" value="1"/>
</dbReference>
<dbReference type="Pfam" id="PF00850">
    <property type="entry name" value="Hist_deacetyl"/>
    <property type="match status" value="1"/>
</dbReference>
<comment type="similarity">
    <text evidence="1">Belongs to the histone deacetylase family.</text>
</comment>
<dbReference type="GO" id="GO:0004407">
    <property type="term" value="F:histone deacetylase activity"/>
    <property type="evidence" value="ECO:0007669"/>
    <property type="project" value="InterPro"/>
</dbReference>
<dbReference type="InterPro" id="IPR023696">
    <property type="entry name" value="Ureohydrolase_dom_sf"/>
</dbReference>
<evidence type="ECO:0000313" key="4">
    <source>
        <dbReference type="EMBL" id="PXX51061.1"/>
    </source>
</evidence>
<feature type="domain" description="Histone deacetylase" evidence="3">
    <location>
        <begin position="17"/>
        <end position="279"/>
    </location>
</feature>
<dbReference type="GO" id="GO:0016787">
    <property type="term" value="F:hydrolase activity"/>
    <property type="evidence" value="ECO:0007669"/>
    <property type="project" value="UniProtKB-KW"/>
</dbReference>
<name>A0A318JMB7_9NEIS</name>
<protein>
    <submittedName>
        <fullName evidence="4">Acetoin utilization deacetylase AcuC-like enzyme</fullName>
    </submittedName>
</protein>
<organism evidence="4 5">
    <name type="scientific">Aquitalea magnusonii</name>
    <dbReference type="NCBI Taxonomy" id="332411"/>
    <lineage>
        <taxon>Bacteria</taxon>
        <taxon>Pseudomonadati</taxon>
        <taxon>Pseudomonadota</taxon>
        <taxon>Betaproteobacteria</taxon>
        <taxon>Neisseriales</taxon>
        <taxon>Chromobacteriaceae</taxon>
        <taxon>Aquitalea</taxon>
    </lineage>
</organism>
<dbReference type="InterPro" id="IPR000286">
    <property type="entry name" value="HDACs"/>
</dbReference>
<dbReference type="AlphaFoldDB" id="A0A318JMB7"/>
<dbReference type="Gene3D" id="3.40.800.20">
    <property type="entry name" value="Histone deacetylase domain"/>
    <property type="match status" value="1"/>
</dbReference>
<dbReference type="PRINTS" id="PR01270">
    <property type="entry name" value="HDASUPER"/>
</dbReference>
<sequence length="301" mass="32784">MHIYRTDQFPLPLPAGHRFPAQKYQMLTEAVARFAADCLDTAAAATPWELQQAHCPDYIAQVLDGSLPARAWREIGLPWSPQLVERSCRSVGATIAAARSALLHGCGISLAGGTHHAYRDKGSGFCVFNDVAVAAKLLLQEGLVRRILVVDLDVHQGNGTAAIFRDDARVFTFSMHGAKNFPFRKEASSLDIDLPDATGDEVYLRLLQQHLPLLLRQQQPELVFYLAGADSYAGDRLGKLALSMAGLQQRDRLVLEQVAAHGAALAITMAGGYANDIADTVAIQRNTVQLAWQYHSRAGAM</sequence>
<dbReference type="EMBL" id="QJKC01000001">
    <property type="protein sequence ID" value="PXX51061.1"/>
    <property type="molecule type" value="Genomic_DNA"/>
</dbReference>
<accession>A0A318JMB7</accession>
<dbReference type="InterPro" id="IPR044150">
    <property type="entry name" value="HDAC_classIV"/>
</dbReference>
<evidence type="ECO:0000256" key="2">
    <source>
        <dbReference type="ARBA" id="ARBA00022801"/>
    </source>
</evidence>
<dbReference type="RefSeq" id="WP_059285139.1">
    <property type="nucleotide sequence ID" value="NZ_LNQU01000016.1"/>
</dbReference>
<evidence type="ECO:0000256" key="1">
    <source>
        <dbReference type="ARBA" id="ARBA00005947"/>
    </source>
</evidence>
<dbReference type="SUPFAM" id="SSF52768">
    <property type="entry name" value="Arginase/deacetylase"/>
    <property type="match status" value="1"/>
</dbReference>
<dbReference type="InterPro" id="IPR037138">
    <property type="entry name" value="His_deacetylse_dom_sf"/>
</dbReference>
<keyword evidence="5" id="KW-1185">Reference proteome</keyword>
<gene>
    <name evidence="4" type="ORF">DFR38_101121</name>
</gene>
<evidence type="ECO:0000259" key="3">
    <source>
        <dbReference type="Pfam" id="PF00850"/>
    </source>
</evidence>
<dbReference type="PANTHER" id="PTHR10625:SF19">
    <property type="entry name" value="HISTONE DEACETYLASE 12"/>
    <property type="match status" value="1"/>
</dbReference>
<proteinExistence type="inferred from homology"/>
<evidence type="ECO:0000313" key="5">
    <source>
        <dbReference type="Proteomes" id="UP000248395"/>
    </source>
</evidence>
<dbReference type="OrthoDB" id="9808367at2"/>